<gene>
    <name evidence="2" type="ORF">GCM10010334_09610</name>
</gene>
<dbReference type="Proteomes" id="UP000638353">
    <property type="component" value="Unassembled WGS sequence"/>
</dbReference>
<name>A0A918WTF3_9ACTN</name>
<evidence type="ECO:0000313" key="2">
    <source>
        <dbReference type="EMBL" id="GHC81863.1"/>
    </source>
</evidence>
<dbReference type="RefSeq" id="WP_189822191.1">
    <property type="nucleotide sequence ID" value="NZ_BMVC01000002.1"/>
</dbReference>
<dbReference type="AlphaFoldDB" id="A0A918WTF3"/>
<reference evidence="2" key="1">
    <citation type="journal article" date="2014" name="Int. J. Syst. Evol. Microbiol.">
        <title>Complete genome sequence of Corynebacterium casei LMG S-19264T (=DSM 44701T), isolated from a smear-ripened cheese.</title>
        <authorList>
            <consortium name="US DOE Joint Genome Institute (JGI-PGF)"/>
            <person name="Walter F."/>
            <person name="Albersmeier A."/>
            <person name="Kalinowski J."/>
            <person name="Ruckert C."/>
        </authorList>
    </citation>
    <scope>NUCLEOTIDE SEQUENCE</scope>
    <source>
        <strain evidence="2">JCM 4637</strain>
    </source>
</reference>
<comment type="caution">
    <text evidence="2">The sequence shown here is derived from an EMBL/GenBank/DDBJ whole genome shotgun (WGS) entry which is preliminary data.</text>
</comment>
<proteinExistence type="predicted"/>
<organism evidence="2 3">
    <name type="scientific">Streptomyces finlayi</name>
    <dbReference type="NCBI Taxonomy" id="67296"/>
    <lineage>
        <taxon>Bacteria</taxon>
        <taxon>Bacillati</taxon>
        <taxon>Actinomycetota</taxon>
        <taxon>Actinomycetes</taxon>
        <taxon>Kitasatosporales</taxon>
        <taxon>Streptomycetaceae</taxon>
        <taxon>Streptomyces</taxon>
    </lineage>
</organism>
<evidence type="ECO:0000256" key="1">
    <source>
        <dbReference type="SAM" id="MobiDB-lite"/>
    </source>
</evidence>
<reference evidence="2" key="2">
    <citation type="submission" date="2020-09" db="EMBL/GenBank/DDBJ databases">
        <authorList>
            <person name="Sun Q."/>
            <person name="Ohkuma M."/>
        </authorList>
    </citation>
    <scope>NUCLEOTIDE SEQUENCE</scope>
    <source>
        <strain evidence="2">JCM 4637</strain>
    </source>
</reference>
<evidence type="ECO:0000313" key="3">
    <source>
        <dbReference type="Proteomes" id="UP000638353"/>
    </source>
</evidence>
<dbReference type="EMBL" id="BMVC01000002">
    <property type="protein sequence ID" value="GHC81863.1"/>
    <property type="molecule type" value="Genomic_DNA"/>
</dbReference>
<sequence>MHTAENGADERTEPQEWPEPTDEQLAMIRRLLAPEIHRARTERAADPFAA</sequence>
<feature type="region of interest" description="Disordered" evidence="1">
    <location>
        <begin position="1"/>
        <end position="23"/>
    </location>
</feature>
<protein>
    <submittedName>
        <fullName evidence="2">Uncharacterized protein</fullName>
    </submittedName>
</protein>
<accession>A0A918WTF3</accession>